<evidence type="ECO:0000256" key="1">
    <source>
        <dbReference type="SAM" id="MobiDB-lite"/>
    </source>
</evidence>
<reference evidence="2 4" key="1">
    <citation type="submission" date="2019-06" db="EMBL/GenBank/DDBJ databases">
        <title>Sequencing the genomes of 1000 actinobacteria strains.</title>
        <authorList>
            <person name="Klenk H.-P."/>
        </authorList>
    </citation>
    <scope>NUCLEOTIDE SEQUENCE [LARGE SCALE GENOMIC DNA]</scope>
    <source>
        <strain evidence="2 4">DSM 42059</strain>
    </source>
</reference>
<feature type="region of interest" description="Disordered" evidence="1">
    <location>
        <begin position="220"/>
        <end position="264"/>
    </location>
</feature>
<dbReference type="EMBL" id="VIWW01000001">
    <property type="protein sequence ID" value="TWG04688.1"/>
    <property type="molecule type" value="Genomic_DNA"/>
</dbReference>
<reference evidence="3 5" key="2">
    <citation type="submission" date="2022-10" db="EMBL/GenBank/DDBJ databases">
        <title>The complete genomes of actinobacterial strains from the NBC collection.</title>
        <authorList>
            <person name="Joergensen T.S."/>
            <person name="Alvarez Arevalo M."/>
            <person name="Sterndorff E.B."/>
            <person name="Faurdal D."/>
            <person name="Vuksanovic O."/>
            <person name="Mourched A.-S."/>
            <person name="Charusanti P."/>
            <person name="Shaw S."/>
            <person name="Blin K."/>
            <person name="Weber T."/>
        </authorList>
    </citation>
    <scope>NUCLEOTIDE SEQUENCE [LARGE SCALE GENOMIC DNA]</scope>
    <source>
        <strain evidence="3 5">NBC 01769</strain>
    </source>
</reference>
<accession>A0A561UZ98</accession>
<protein>
    <submittedName>
        <fullName evidence="3">TnsA-like heteromeric transposase endonuclease subunit</fullName>
    </submittedName>
</protein>
<dbReference type="SUPFAM" id="SSF53098">
    <property type="entry name" value="Ribonuclease H-like"/>
    <property type="match status" value="1"/>
</dbReference>
<dbReference type="InterPro" id="IPR048000">
    <property type="entry name" value="TnsA-like"/>
</dbReference>
<evidence type="ECO:0000313" key="5">
    <source>
        <dbReference type="Proteomes" id="UP001330827"/>
    </source>
</evidence>
<keyword evidence="5" id="KW-1185">Reference proteome</keyword>
<proteinExistence type="predicted"/>
<dbReference type="AlphaFoldDB" id="A0A561UZ98"/>
<dbReference type="GO" id="GO:0003676">
    <property type="term" value="F:nucleic acid binding"/>
    <property type="evidence" value="ECO:0007669"/>
    <property type="project" value="InterPro"/>
</dbReference>
<dbReference type="RefSeq" id="WP_244318587.1">
    <property type="nucleotide sequence ID" value="NZ_CP109114.1"/>
</dbReference>
<evidence type="ECO:0000313" key="3">
    <source>
        <dbReference type="EMBL" id="WSC17890.1"/>
    </source>
</evidence>
<name>A0A561UZ98_9ACTN</name>
<evidence type="ECO:0000313" key="2">
    <source>
        <dbReference type="EMBL" id="TWG04688.1"/>
    </source>
</evidence>
<dbReference type="InterPro" id="IPR012337">
    <property type="entry name" value="RNaseH-like_sf"/>
</dbReference>
<dbReference type="EMBL" id="CP109114">
    <property type="protein sequence ID" value="WSC17890.1"/>
    <property type="molecule type" value="Genomic_DNA"/>
</dbReference>
<evidence type="ECO:0000313" key="4">
    <source>
        <dbReference type="Proteomes" id="UP000318186"/>
    </source>
</evidence>
<dbReference type="Proteomes" id="UP000318186">
    <property type="component" value="Unassembled WGS sequence"/>
</dbReference>
<organism evidence="2 4">
    <name type="scientific">Streptomyces brevispora</name>
    <dbReference type="NCBI Taxonomy" id="887462"/>
    <lineage>
        <taxon>Bacteria</taxon>
        <taxon>Bacillati</taxon>
        <taxon>Actinomycetota</taxon>
        <taxon>Actinomycetes</taxon>
        <taxon>Kitasatosporales</taxon>
        <taxon>Streptomycetaceae</taxon>
        <taxon>Streptomyces</taxon>
    </lineage>
</organism>
<sequence>MGLGGTSDTAPLDVGGFEVGWRDAKGEHRRPLSEAEEVEFETGLPVRGFPSYRGQRNFPGLYWSATTGGHVGFESWLERDHAMLLDFTPEVTGLLSQPLWLFWQNDKGRVEALLAEQHGAGVVPMPSKTTFYRLVEAVSAGTHAFGSAASRRSQARRPEGMFTPSAACRPGELVQIDTTPLDVLVILEDGVSGRPELTIAVDVATRTICAAVLRPAGTKAVEARDHQASPRPSPRRSPALPTARHLGRRQPPLPCRSPTGARYR</sequence>
<dbReference type="Proteomes" id="UP001330827">
    <property type="component" value="Chromosome"/>
</dbReference>
<dbReference type="InterPro" id="IPR036397">
    <property type="entry name" value="RNaseH_sf"/>
</dbReference>
<gene>
    <name evidence="2" type="ORF">FHX80_113157</name>
    <name evidence="3" type="ORF">OIE64_16100</name>
</gene>
<dbReference type="NCBIfam" id="NF033179">
    <property type="entry name" value="TnsA_like_Actin"/>
    <property type="match status" value="1"/>
</dbReference>
<dbReference type="Gene3D" id="3.30.420.10">
    <property type="entry name" value="Ribonuclease H-like superfamily/Ribonuclease H"/>
    <property type="match status" value="1"/>
</dbReference>